<comment type="subcellular location">
    <subcellularLocation>
        <location evidence="1">Cytoplasm</location>
    </subcellularLocation>
</comment>
<dbReference type="PANTHER" id="PTHR13200">
    <property type="entry name" value="EEF1A LYSINE METHYLTRANSFERASE 1"/>
    <property type="match status" value="1"/>
</dbReference>
<sequence>MASPQSIPGPSSPRPHSLRSVDSTSSSPLELSSATLALLGQFQEQKAEETERFRRLEEQAERRRREAQGATLAPRDGEGENEVKPVGEAQRMSVDEFRRDFGESWQLSQFWYSASFSSHLASLVHAQLSSSDATLAFISCPTAYVGFQHAYDRGNTYLLEYDTRFALLSEQEFVRYDLDEPLALPEGLKGKVDFMVVDPPFLNEATCRKVAQSVQALLAPHGRMLLLTGRSVSDTAKRVYKEVAGVQLRDTQLSVEHAGGLANDFGAWASWQGAEEWGTRQ</sequence>
<dbReference type="STRING" id="58919.A0A316Z0W5"/>
<accession>A0A316Z0W5</accession>
<name>A0A316Z0W5_9BASI</name>
<dbReference type="GO" id="GO:0003676">
    <property type="term" value="F:nucleic acid binding"/>
    <property type="evidence" value="ECO:0007669"/>
    <property type="project" value="InterPro"/>
</dbReference>
<dbReference type="GO" id="GO:0016279">
    <property type="term" value="F:protein-lysine N-methyltransferase activity"/>
    <property type="evidence" value="ECO:0007669"/>
    <property type="project" value="InterPro"/>
</dbReference>
<dbReference type="Pfam" id="PF10237">
    <property type="entry name" value="N6-adenineMlase"/>
    <property type="match status" value="1"/>
</dbReference>
<dbReference type="SUPFAM" id="SSF53335">
    <property type="entry name" value="S-adenosyl-L-methionine-dependent methyltransferases"/>
    <property type="match status" value="1"/>
</dbReference>
<dbReference type="InterPro" id="IPR019369">
    <property type="entry name" value="Efm5/EEF1AKMT1"/>
</dbReference>
<dbReference type="InterPro" id="IPR029063">
    <property type="entry name" value="SAM-dependent_MTases_sf"/>
</dbReference>
<keyword evidence="3" id="KW-0489">Methyltransferase</keyword>
<dbReference type="GeneID" id="37270956"/>
<dbReference type="GO" id="GO:0005737">
    <property type="term" value="C:cytoplasm"/>
    <property type="evidence" value="ECO:0007669"/>
    <property type="project" value="UniProtKB-SubCell"/>
</dbReference>
<dbReference type="InterPro" id="IPR002052">
    <property type="entry name" value="DNA_methylase_N6_adenine_CS"/>
</dbReference>
<dbReference type="InterPro" id="IPR041370">
    <property type="entry name" value="Mlase_EEF1AKMT1/ZCCHC4"/>
</dbReference>
<feature type="compositionally biased region" description="Basic and acidic residues" evidence="5">
    <location>
        <begin position="75"/>
        <end position="85"/>
    </location>
</feature>
<evidence type="ECO:0000256" key="3">
    <source>
        <dbReference type="ARBA" id="ARBA00022603"/>
    </source>
</evidence>
<feature type="region of interest" description="Disordered" evidence="5">
    <location>
        <begin position="44"/>
        <end position="88"/>
    </location>
</feature>
<organism evidence="6 7">
    <name type="scientific">Tilletiopsis washingtonensis</name>
    <dbReference type="NCBI Taxonomy" id="58919"/>
    <lineage>
        <taxon>Eukaryota</taxon>
        <taxon>Fungi</taxon>
        <taxon>Dikarya</taxon>
        <taxon>Basidiomycota</taxon>
        <taxon>Ustilaginomycotina</taxon>
        <taxon>Exobasidiomycetes</taxon>
        <taxon>Entylomatales</taxon>
        <taxon>Entylomatales incertae sedis</taxon>
        <taxon>Tilletiopsis</taxon>
    </lineage>
</organism>
<dbReference type="OrthoDB" id="206354at2759"/>
<keyword evidence="4" id="KW-0808">Transferase</keyword>
<feature type="region of interest" description="Disordered" evidence="5">
    <location>
        <begin position="1"/>
        <end position="29"/>
    </location>
</feature>
<reference evidence="6 7" key="1">
    <citation type="journal article" date="2018" name="Mol. Biol. Evol.">
        <title>Broad Genomic Sampling Reveals a Smut Pathogenic Ancestry of the Fungal Clade Ustilaginomycotina.</title>
        <authorList>
            <person name="Kijpornyongpan T."/>
            <person name="Mondo S.J."/>
            <person name="Barry K."/>
            <person name="Sandor L."/>
            <person name="Lee J."/>
            <person name="Lipzen A."/>
            <person name="Pangilinan J."/>
            <person name="LaButti K."/>
            <person name="Hainaut M."/>
            <person name="Henrissat B."/>
            <person name="Grigoriev I.V."/>
            <person name="Spatafora J.W."/>
            <person name="Aime M.C."/>
        </authorList>
    </citation>
    <scope>NUCLEOTIDE SEQUENCE [LARGE SCALE GENOMIC DNA]</scope>
    <source>
        <strain evidence="6 7">MCA 4186</strain>
    </source>
</reference>
<keyword evidence="7" id="KW-1185">Reference proteome</keyword>
<evidence type="ECO:0000313" key="6">
    <source>
        <dbReference type="EMBL" id="PWN95151.1"/>
    </source>
</evidence>
<dbReference type="AlphaFoldDB" id="A0A316Z0W5"/>
<keyword evidence="2" id="KW-0963">Cytoplasm</keyword>
<dbReference type="EMBL" id="KZ819306">
    <property type="protein sequence ID" value="PWN95151.1"/>
    <property type="molecule type" value="Genomic_DNA"/>
</dbReference>
<evidence type="ECO:0000313" key="7">
    <source>
        <dbReference type="Proteomes" id="UP000245946"/>
    </source>
</evidence>
<evidence type="ECO:0000256" key="5">
    <source>
        <dbReference type="SAM" id="MobiDB-lite"/>
    </source>
</evidence>
<dbReference type="Gene3D" id="3.40.50.150">
    <property type="entry name" value="Vaccinia Virus protein VP39"/>
    <property type="match status" value="1"/>
</dbReference>
<evidence type="ECO:0008006" key="8">
    <source>
        <dbReference type="Google" id="ProtNLM"/>
    </source>
</evidence>
<dbReference type="PANTHER" id="PTHR13200:SF0">
    <property type="entry name" value="EEF1A LYSINE METHYLTRANSFERASE 1"/>
    <property type="match status" value="1"/>
</dbReference>
<dbReference type="PROSITE" id="PS00092">
    <property type="entry name" value="N6_MTASE"/>
    <property type="match status" value="1"/>
</dbReference>
<evidence type="ECO:0000256" key="4">
    <source>
        <dbReference type="ARBA" id="ARBA00022679"/>
    </source>
</evidence>
<protein>
    <recommendedName>
        <fullName evidence="8">Protein-lysine N-methyltransferase EFM5</fullName>
    </recommendedName>
</protein>
<evidence type="ECO:0000256" key="1">
    <source>
        <dbReference type="ARBA" id="ARBA00004496"/>
    </source>
</evidence>
<dbReference type="RefSeq" id="XP_025595430.1">
    <property type="nucleotide sequence ID" value="XM_025743412.1"/>
</dbReference>
<dbReference type="Proteomes" id="UP000245946">
    <property type="component" value="Unassembled WGS sequence"/>
</dbReference>
<dbReference type="GO" id="GO:0032259">
    <property type="term" value="P:methylation"/>
    <property type="evidence" value="ECO:0007669"/>
    <property type="project" value="UniProtKB-KW"/>
</dbReference>
<evidence type="ECO:0000256" key="2">
    <source>
        <dbReference type="ARBA" id="ARBA00022490"/>
    </source>
</evidence>
<proteinExistence type="predicted"/>
<gene>
    <name evidence="6" type="ORF">FA09DRAFT_332328</name>
</gene>
<feature type="compositionally biased region" description="Basic and acidic residues" evidence="5">
    <location>
        <begin position="45"/>
        <end position="67"/>
    </location>
</feature>